<proteinExistence type="predicted"/>
<dbReference type="EMBL" id="JAKZGP010000007">
    <property type="protein sequence ID" value="MCH7408712.1"/>
    <property type="molecule type" value="Genomic_DNA"/>
</dbReference>
<comment type="caution">
    <text evidence="2">The sequence shown here is derived from an EMBL/GenBank/DDBJ whole genome shotgun (WGS) entry which is preliminary data.</text>
</comment>
<keyword evidence="3" id="KW-1185">Reference proteome</keyword>
<evidence type="ECO:0000256" key="1">
    <source>
        <dbReference type="SAM" id="Phobius"/>
    </source>
</evidence>
<dbReference type="RefSeq" id="WP_241347076.1">
    <property type="nucleotide sequence ID" value="NZ_JAKZGP010000007.1"/>
</dbReference>
<keyword evidence="1" id="KW-0812">Transmembrane</keyword>
<reference evidence="2" key="1">
    <citation type="submission" date="2022-03" db="EMBL/GenBank/DDBJ databases">
        <title>De novo assembled genomes of Belliella spp. (Cyclobacteriaceae) strains.</title>
        <authorList>
            <person name="Szabo A."/>
            <person name="Korponai K."/>
            <person name="Felfoldi T."/>
        </authorList>
    </citation>
    <scope>NUCLEOTIDE SEQUENCE</scope>
    <source>
        <strain evidence="2">DSM 111904</strain>
    </source>
</reference>
<evidence type="ECO:0008006" key="4">
    <source>
        <dbReference type="Google" id="ProtNLM"/>
    </source>
</evidence>
<protein>
    <recommendedName>
        <fullName evidence="4">Ricin B lectin domain-containing protein</fullName>
    </recommendedName>
</protein>
<organism evidence="2 3">
    <name type="scientific">Belliella filtrata</name>
    <dbReference type="NCBI Taxonomy" id="2923435"/>
    <lineage>
        <taxon>Bacteria</taxon>
        <taxon>Pseudomonadati</taxon>
        <taxon>Bacteroidota</taxon>
        <taxon>Cytophagia</taxon>
        <taxon>Cytophagales</taxon>
        <taxon>Cyclobacteriaceae</taxon>
        <taxon>Belliella</taxon>
    </lineage>
</organism>
<evidence type="ECO:0000313" key="3">
    <source>
        <dbReference type="Proteomes" id="UP001165489"/>
    </source>
</evidence>
<evidence type="ECO:0000313" key="2">
    <source>
        <dbReference type="EMBL" id="MCH7408712.1"/>
    </source>
</evidence>
<dbReference type="Proteomes" id="UP001165489">
    <property type="component" value="Unassembled WGS sequence"/>
</dbReference>
<name>A0ABS9UWZ9_9BACT</name>
<accession>A0ABS9UWZ9</accession>
<feature type="transmembrane region" description="Helical" evidence="1">
    <location>
        <begin position="12"/>
        <end position="29"/>
    </location>
</feature>
<keyword evidence="1" id="KW-0472">Membrane</keyword>
<keyword evidence="1" id="KW-1133">Transmembrane helix</keyword>
<sequence length="272" mass="30111">MRLKLIYTNSSWLLFTIIGLVAINFNLIAQNNIYPTSGSVGIGTTAPISNSNYSILDIKGKSVTQGGYIQLSTSNNSGQIRIFCTNDRLLFDLQKEGMYFQHRNASGQQIYRLNQNGSATWNGNASSYTELNSNASGQYLRQYANNGTSQSWLIRGYSSGGVQAIFNDGGIDVNGVVKAKEVKVTLSGWPDYVFSPGYDLMSLNATEEFILKNGHLPNVPSLNQVIQDGVSLGDMSRILLEKIEELTLYLIQKDKELEVMKLKIEVLENLNN</sequence>
<gene>
    <name evidence="2" type="ORF">MM239_04850</name>
</gene>